<dbReference type="AlphaFoldDB" id="A0A1A7R8S1"/>
<feature type="region of interest" description="Disordered" evidence="1">
    <location>
        <begin position="145"/>
        <end position="215"/>
    </location>
</feature>
<sequence length="215" mass="23929">MLASCLSQSIFAKDDGVSIKKSCLKDYPLAVGDTDPEIIGFYNQLCDKKNKKDETLKNQLLTNIATKYQNNGYNLKALQVVDELRGRKFQSPELTDVTFLAGVAISYNALNNMRSNENRTLDETTYAPAKVFADNIRYIQPVSEKTNSAVKDTQTDKPAAYKPRQTTQKPKKQANSKPKQTQAKAKKPVETTKKPVATTKKQASGTSPFDTLKNK</sequence>
<reference evidence="3" key="1">
    <citation type="submission" date="2016-06" db="EMBL/GenBank/DDBJ databases">
        <authorList>
            <person name="Radolfova-Krizova L."/>
            <person name="Nemec A."/>
        </authorList>
    </citation>
    <scope>NUCLEOTIDE SEQUENCE [LARGE SCALE GENOMIC DNA]</scope>
    <source>
        <strain evidence="3">ANC 4275</strain>
    </source>
</reference>
<dbReference type="STRING" id="1443941.A9J31_09240"/>
<dbReference type="EMBL" id="LZDS01000028">
    <property type="protein sequence ID" value="OBX27888.1"/>
    <property type="molecule type" value="Genomic_DNA"/>
</dbReference>
<evidence type="ECO:0000313" key="3">
    <source>
        <dbReference type="Proteomes" id="UP000185753"/>
    </source>
</evidence>
<protein>
    <submittedName>
        <fullName evidence="2">Uncharacterized protein</fullName>
    </submittedName>
</protein>
<feature type="compositionally biased region" description="Polar residues" evidence="1">
    <location>
        <begin position="199"/>
        <end position="209"/>
    </location>
</feature>
<evidence type="ECO:0000313" key="2">
    <source>
        <dbReference type="EMBL" id="OBX27888.1"/>
    </source>
</evidence>
<comment type="caution">
    <text evidence="2">The sequence shown here is derived from an EMBL/GenBank/DDBJ whole genome shotgun (WGS) entry which is preliminary data.</text>
</comment>
<gene>
    <name evidence="2" type="ORF">A9J31_09240</name>
</gene>
<organism evidence="2 3">
    <name type="scientific">Acinetobacter gandensis</name>
    <dbReference type="NCBI Taxonomy" id="1443941"/>
    <lineage>
        <taxon>Bacteria</taxon>
        <taxon>Pseudomonadati</taxon>
        <taxon>Pseudomonadota</taxon>
        <taxon>Gammaproteobacteria</taxon>
        <taxon>Moraxellales</taxon>
        <taxon>Moraxellaceae</taxon>
        <taxon>Acinetobacter</taxon>
    </lineage>
</organism>
<name>A0A1A7R8S1_9GAMM</name>
<evidence type="ECO:0000256" key="1">
    <source>
        <dbReference type="SAM" id="MobiDB-lite"/>
    </source>
</evidence>
<accession>A0A1A7R8S1</accession>
<keyword evidence="3" id="KW-1185">Reference proteome</keyword>
<dbReference type="Proteomes" id="UP000185753">
    <property type="component" value="Unassembled WGS sequence"/>
</dbReference>
<proteinExistence type="predicted"/>